<keyword evidence="3 6" id="KW-0456">Lyase</keyword>
<gene>
    <name evidence="6" type="primary">hpcH_3</name>
    <name evidence="6" type="ORF">VVAX_06683</name>
</gene>
<dbReference type="Pfam" id="PF03328">
    <property type="entry name" value="HpcH_HpaI"/>
    <property type="match status" value="1"/>
</dbReference>
<name>A0A679JIN2_VARPD</name>
<dbReference type="GO" id="GO:0016832">
    <property type="term" value="F:aldehyde-lyase activity"/>
    <property type="evidence" value="ECO:0007669"/>
    <property type="project" value="TreeGrafter"/>
</dbReference>
<dbReference type="InterPro" id="IPR050251">
    <property type="entry name" value="HpcH-HpaI_aldolase"/>
</dbReference>
<feature type="region of interest" description="Disordered" evidence="4">
    <location>
        <begin position="1"/>
        <end position="23"/>
    </location>
</feature>
<accession>A0A679JIN2</accession>
<sequence>MEQPQNTLHQPRHPHHPHHPLDTRLPALLRSGQRLRGLFNSLPSPAIVEMCGYAGFDFVILDNEHGSANLETTEHMLRAARASGIVPVVRCLRHDISRVLDMGASGVQIPMVNSAEEARDLVQQVRYPRTGRRGSAFSPRAAGYGAFPGVAHTERSNAGVALIVMIETPEAVGQAADIAAVPGVDAVFVGPNDLSHAMGFDNNWKAPEVEAAIQRALCAIRDAGNCGGVIALTPDDEAKYGQWGARYFASTTTGLITQAFQQASSAGGRRPAAATLGY</sequence>
<keyword evidence="2" id="KW-0479">Metal-binding</keyword>
<dbReference type="SUPFAM" id="SSF51621">
    <property type="entry name" value="Phosphoenolpyruvate/pyruvate domain"/>
    <property type="match status" value="1"/>
</dbReference>
<dbReference type="InterPro" id="IPR015813">
    <property type="entry name" value="Pyrv/PenolPyrv_kinase-like_dom"/>
</dbReference>
<reference evidence="6" key="1">
    <citation type="submission" date="2019-12" db="EMBL/GenBank/DDBJ databases">
        <authorList>
            <person name="Cremers G."/>
        </authorList>
    </citation>
    <scope>NUCLEOTIDE SEQUENCE</scope>
    <source>
        <strain evidence="6">Vvax</strain>
    </source>
</reference>
<feature type="domain" description="HpcH/HpaI aldolase/citrate lyase" evidence="5">
    <location>
        <begin position="37"/>
        <end position="250"/>
    </location>
</feature>
<dbReference type="InterPro" id="IPR005000">
    <property type="entry name" value="Aldolase/citrate-lyase_domain"/>
</dbReference>
<dbReference type="EC" id="4.1.2.52" evidence="6"/>
<evidence type="ECO:0000313" key="6">
    <source>
        <dbReference type="EMBL" id="CAA2110441.1"/>
    </source>
</evidence>
<dbReference type="EMBL" id="LR743508">
    <property type="protein sequence ID" value="CAA2110441.1"/>
    <property type="molecule type" value="Genomic_DNA"/>
</dbReference>
<dbReference type="PANTHER" id="PTHR30502">
    <property type="entry name" value="2-KETO-3-DEOXY-L-RHAMNONATE ALDOLASE"/>
    <property type="match status" value="1"/>
</dbReference>
<dbReference type="RefSeq" id="WP_339094959.1">
    <property type="nucleotide sequence ID" value="NZ_LR743508.1"/>
</dbReference>
<dbReference type="GO" id="GO:0046872">
    <property type="term" value="F:metal ion binding"/>
    <property type="evidence" value="ECO:0007669"/>
    <property type="project" value="UniProtKB-KW"/>
</dbReference>
<evidence type="ECO:0000256" key="4">
    <source>
        <dbReference type="SAM" id="MobiDB-lite"/>
    </source>
</evidence>
<protein>
    <submittedName>
        <fullName evidence="6">4-hydroxy-2-oxo-heptane-1,7-dioate aldolase</fullName>
        <ecNumber evidence="6">4.1.2.52</ecNumber>
    </submittedName>
</protein>
<dbReference type="AlphaFoldDB" id="A0A679JIN2"/>
<comment type="similarity">
    <text evidence="1">Belongs to the HpcH/HpaI aldolase family.</text>
</comment>
<dbReference type="Gene3D" id="3.20.20.60">
    <property type="entry name" value="Phosphoenolpyruvate-binding domains"/>
    <property type="match status" value="1"/>
</dbReference>
<evidence type="ECO:0000256" key="3">
    <source>
        <dbReference type="ARBA" id="ARBA00023239"/>
    </source>
</evidence>
<evidence type="ECO:0000259" key="5">
    <source>
        <dbReference type="Pfam" id="PF03328"/>
    </source>
</evidence>
<dbReference type="GO" id="GO:0005737">
    <property type="term" value="C:cytoplasm"/>
    <property type="evidence" value="ECO:0007669"/>
    <property type="project" value="TreeGrafter"/>
</dbReference>
<evidence type="ECO:0000256" key="2">
    <source>
        <dbReference type="ARBA" id="ARBA00022723"/>
    </source>
</evidence>
<evidence type="ECO:0000256" key="1">
    <source>
        <dbReference type="ARBA" id="ARBA00005568"/>
    </source>
</evidence>
<dbReference type="PANTHER" id="PTHR30502:SF0">
    <property type="entry name" value="PHOSPHOENOLPYRUVATE CARBOXYLASE FAMILY PROTEIN"/>
    <property type="match status" value="1"/>
</dbReference>
<organism evidence="6">
    <name type="scientific">Variovorax paradoxus</name>
    <dbReference type="NCBI Taxonomy" id="34073"/>
    <lineage>
        <taxon>Bacteria</taxon>
        <taxon>Pseudomonadati</taxon>
        <taxon>Pseudomonadota</taxon>
        <taxon>Betaproteobacteria</taxon>
        <taxon>Burkholderiales</taxon>
        <taxon>Comamonadaceae</taxon>
        <taxon>Variovorax</taxon>
    </lineage>
</organism>
<proteinExistence type="inferred from homology"/>
<dbReference type="InterPro" id="IPR040442">
    <property type="entry name" value="Pyrv_kinase-like_dom_sf"/>
</dbReference>